<evidence type="ECO:0000313" key="2">
    <source>
        <dbReference type="EMBL" id="ANX04339.1"/>
    </source>
</evidence>
<gene>
    <name evidence="2" type="ORF">PG2T_09230</name>
</gene>
<sequence>MQYDVVIAGAGLHGGLIALALLDAEPTLRLALVERADRPAGNHTWCFHRADAPPDIGAWFARLPLIGWPGYRVAFPGFGRTLDLPYCCLTSEALAAALKDAFAAHATARLITGCAVTTLDADGVTLADGSQLRAPLVIDARAMAGRAEGGGYQKFLGLEVELDADSGLDRPVLMDACVAQGQQFRFMYVLPLAPRRLLIEDTAFARTPELDPAQRRAAIHAYAAASGWRISAVLREESGLLPMPWRGMPPAPRMPLTVGYAGGWFHPATGYSAPSALRLAALLARHRRDPLPALRTEWRRHRRRFRLGLVLNWLAFCCFRPDLMWQPFARFYHLPLPVIARFCSLQSTALDVARLLVGRPPRGFGSAWRAGQHTSEVG</sequence>
<dbReference type="SUPFAM" id="SSF51905">
    <property type="entry name" value="FAD/NAD(P)-binding domain"/>
    <property type="match status" value="1"/>
</dbReference>
<comment type="similarity">
    <text evidence="1">Belongs to the lycopene cyclase family.</text>
</comment>
<dbReference type="Proteomes" id="UP000092952">
    <property type="component" value="Chromosome"/>
</dbReference>
<dbReference type="NCBIfam" id="TIGR01790">
    <property type="entry name" value="carotene-cycl"/>
    <property type="match status" value="1"/>
</dbReference>
<dbReference type="GO" id="GO:0045436">
    <property type="term" value="F:lycopene beta cyclase activity"/>
    <property type="evidence" value="ECO:0007669"/>
    <property type="project" value="InterPro"/>
</dbReference>
<accession>A0A1B1YUD3</accession>
<dbReference type="NCBIfam" id="TIGR01789">
    <property type="entry name" value="lycopene_cycl"/>
    <property type="match status" value="1"/>
</dbReference>
<dbReference type="GO" id="GO:0016117">
    <property type="term" value="P:carotenoid biosynthetic process"/>
    <property type="evidence" value="ECO:0007669"/>
    <property type="project" value="InterPro"/>
</dbReference>
<dbReference type="EMBL" id="CP014671">
    <property type="protein sequence ID" value="ANX04339.1"/>
    <property type="molecule type" value="Genomic_DNA"/>
</dbReference>
<dbReference type="STRING" id="1810504.PG2T_09230"/>
<proteinExistence type="inferred from homology"/>
<dbReference type="KEGG" id="gbi:PG2T_09230"/>
<dbReference type="Gene3D" id="3.50.50.60">
    <property type="entry name" value="FAD/NAD(P)-binding domain"/>
    <property type="match status" value="1"/>
</dbReference>
<dbReference type="InterPro" id="IPR010108">
    <property type="entry name" value="Lycopene_cyclase_b/e"/>
</dbReference>
<keyword evidence="3" id="KW-1185">Reference proteome</keyword>
<organism evidence="2 3">
    <name type="scientific">Immundisolibacter cernigliae</name>
    <dbReference type="NCBI Taxonomy" id="1810504"/>
    <lineage>
        <taxon>Bacteria</taxon>
        <taxon>Pseudomonadati</taxon>
        <taxon>Pseudomonadota</taxon>
        <taxon>Gammaproteobacteria</taxon>
        <taxon>Immundisolibacterales</taxon>
        <taxon>Immundisolibacteraceae</taxon>
        <taxon>Immundisolibacter</taxon>
    </lineage>
</organism>
<evidence type="ECO:0000256" key="1">
    <source>
        <dbReference type="ARBA" id="ARBA00006599"/>
    </source>
</evidence>
<protein>
    <recommendedName>
        <fullName evidence="4">Lycopene cyclase</fullName>
    </recommendedName>
</protein>
<dbReference type="GO" id="GO:0016705">
    <property type="term" value="F:oxidoreductase activity, acting on paired donors, with incorporation or reduction of molecular oxygen"/>
    <property type="evidence" value="ECO:0007669"/>
    <property type="project" value="InterPro"/>
</dbReference>
<dbReference type="AlphaFoldDB" id="A0A1B1YUD3"/>
<dbReference type="Pfam" id="PF05834">
    <property type="entry name" value="Lycopene_cycl"/>
    <property type="match status" value="1"/>
</dbReference>
<reference evidence="3" key="1">
    <citation type="submission" date="2016-03" db="EMBL/GenBank/DDBJ databases">
        <title>Complete genome sequence of Solimmundus cernigliae, representing a novel lineage of polycyclic aromatic hydrocarbon degraders within the Gammaproteobacteria.</title>
        <authorList>
            <person name="Singleton D.R."/>
            <person name="Dickey A.N."/>
            <person name="Scholl E.H."/>
            <person name="Wright F.A."/>
            <person name="Aitken M.D."/>
        </authorList>
    </citation>
    <scope>NUCLEOTIDE SEQUENCE [LARGE SCALE GENOMIC DNA]</scope>
    <source>
        <strain evidence="3">TR3.2</strain>
    </source>
</reference>
<dbReference type="InterPro" id="IPR036188">
    <property type="entry name" value="FAD/NAD-bd_sf"/>
</dbReference>
<evidence type="ECO:0000313" key="3">
    <source>
        <dbReference type="Proteomes" id="UP000092952"/>
    </source>
</evidence>
<evidence type="ECO:0008006" key="4">
    <source>
        <dbReference type="Google" id="ProtNLM"/>
    </source>
</evidence>
<dbReference type="InParanoid" id="A0A1B1YUD3"/>
<name>A0A1B1YUD3_9GAMM</name>
<dbReference type="InterPro" id="IPR008461">
    <property type="entry name" value="CrtY"/>
</dbReference>